<proteinExistence type="predicted"/>
<reference evidence="2" key="2">
    <citation type="journal article" date="2023" name="IMA Fungus">
        <title>Comparative genomic study of the Penicillium genus elucidates a diverse pangenome and 15 lateral gene transfer events.</title>
        <authorList>
            <person name="Petersen C."/>
            <person name="Sorensen T."/>
            <person name="Nielsen M.R."/>
            <person name="Sondergaard T.E."/>
            <person name="Sorensen J.L."/>
            <person name="Fitzpatrick D.A."/>
            <person name="Frisvad J.C."/>
            <person name="Nielsen K.L."/>
        </authorList>
    </citation>
    <scope>NUCLEOTIDE SEQUENCE</scope>
    <source>
        <strain evidence="2">IBT 17660</strain>
    </source>
</reference>
<keyword evidence="1" id="KW-0472">Membrane</keyword>
<evidence type="ECO:0000313" key="2">
    <source>
        <dbReference type="EMBL" id="KAJ5487710.1"/>
    </source>
</evidence>
<sequence length="165" mass="18496">MAAPTFLAKHPAYLRYVREVASGELVMPEYERDENNHVIIQVGEQYCRYPGCTASDHLYLTGNMRKHVGRHSEDLQVAERVLGRISYIEQEKVRAWYNSLFGSAPDPALSSTSLRSPIATPVAILVAIPVAIAIAMSVPRRFQMPEEYGVYCIQCIELDGVGLRK</sequence>
<keyword evidence="3" id="KW-1185">Reference proteome</keyword>
<keyword evidence="1" id="KW-1133">Transmembrane helix</keyword>
<protein>
    <submittedName>
        <fullName evidence="2">Uncharacterized protein</fullName>
    </submittedName>
</protein>
<comment type="caution">
    <text evidence="2">The sequence shown here is derived from an EMBL/GenBank/DDBJ whole genome shotgun (WGS) entry which is preliminary data.</text>
</comment>
<dbReference type="AlphaFoldDB" id="A0A9X0BXF6"/>
<accession>A0A9X0BXF6</accession>
<name>A0A9X0BXF6_9EURO</name>
<gene>
    <name evidence="2" type="ORF">N7530_002010</name>
</gene>
<dbReference type="OrthoDB" id="4732339at2759"/>
<organism evidence="2 3">
    <name type="scientific">Penicillium desertorum</name>
    <dbReference type="NCBI Taxonomy" id="1303715"/>
    <lineage>
        <taxon>Eukaryota</taxon>
        <taxon>Fungi</taxon>
        <taxon>Dikarya</taxon>
        <taxon>Ascomycota</taxon>
        <taxon>Pezizomycotina</taxon>
        <taxon>Eurotiomycetes</taxon>
        <taxon>Eurotiomycetidae</taxon>
        <taxon>Eurotiales</taxon>
        <taxon>Aspergillaceae</taxon>
        <taxon>Penicillium</taxon>
    </lineage>
</organism>
<evidence type="ECO:0000313" key="3">
    <source>
        <dbReference type="Proteomes" id="UP001147760"/>
    </source>
</evidence>
<feature type="transmembrane region" description="Helical" evidence="1">
    <location>
        <begin position="118"/>
        <end position="138"/>
    </location>
</feature>
<keyword evidence="1" id="KW-0812">Transmembrane</keyword>
<dbReference type="Proteomes" id="UP001147760">
    <property type="component" value="Unassembled WGS sequence"/>
</dbReference>
<reference evidence="2" key="1">
    <citation type="submission" date="2022-12" db="EMBL/GenBank/DDBJ databases">
        <authorList>
            <person name="Petersen C."/>
        </authorList>
    </citation>
    <scope>NUCLEOTIDE SEQUENCE</scope>
    <source>
        <strain evidence="2">IBT 17660</strain>
    </source>
</reference>
<dbReference type="EMBL" id="JAPWDO010000001">
    <property type="protein sequence ID" value="KAJ5487710.1"/>
    <property type="molecule type" value="Genomic_DNA"/>
</dbReference>
<evidence type="ECO:0000256" key="1">
    <source>
        <dbReference type="SAM" id="Phobius"/>
    </source>
</evidence>